<organism evidence="1 2">
    <name type="scientific">Buddleja alternifolia</name>
    <dbReference type="NCBI Taxonomy" id="168488"/>
    <lineage>
        <taxon>Eukaryota</taxon>
        <taxon>Viridiplantae</taxon>
        <taxon>Streptophyta</taxon>
        <taxon>Embryophyta</taxon>
        <taxon>Tracheophyta</taxon>
        <taxon>Spermatophyta</taxon>
        <taxon>Magnoliopsida</taxon>
        <taxon>eudicotyledons</taxon>
        <taxon>Gunneridae</taxon>
        <taxon>Pentapetalae</taxon>
        <taxon>asterids</taxon>
        <taxon>lamiids</taxon>
        <taxon>Lamiales</taxon>
        <taxon>Scrophulariaceae</taxon>
        <taxon>Buddlejeae</taxon>
        <taxon>Buddleja</taxon>
    </lineage>
</organism>
<protein>
    <submittedName>
        <fullName evidence="1">Uncharacterized protein</fullName>
    </submittedName>
</protein>
<proteinExistence type="predicted"/>
<name>A0AAV6X1Z3_9LAMI</name>
<dbReference type="AlphaFoldDB" id="A0AAV6X1Z3"/>
<gene>
    <name evidence="1" type="ORF">BUALT_Bualt12G0147300</name>
</gene>
<comment type="caution">
    <text evidence="1">The sequence shown here is derived from an EMBL/GenBank/DDBJ whole genome shotgun (WGS) entry which is preliminary data.</text>
</comment>
<evidence type="ECO:0000313" key="1">
    <source>
        <dbReference type="EMBL" id="KAG8373210.1"/>
    </source>
</evidence>
<dbReference type="Proteomes" id="UP000826271">
    <property type="component" value="Unassembled WGS sequence"/>
</dbReference>
<sequence>MLAAQEAAKLMRRRGQEGIGGGGGVVPVAAAVRVGLSETQIQAINKSPLEMWMEVGGSAGASLVGLGLGEPQPPPILYSQVEEKWDDQMDYYYSIWDH</sequence>
<reference evidence="1" key="1">
    <citation type="submission" date="2019-10" db="EMBL/GenBank/DDBJ databases">
        <authorList>
            <person name="Zhang R."/>
            <person name="Pan Y."/>
            <person name="Wang J."/>
            <person name="Ma R."/>
            <person name="Yu S."/>
        </authorList>
    </citation>
    <scope>NUCLEOTIDE SEQUENCE</scope>
    <source>
        <strain evidence="1">LA-IB0</strain>
        <tissue evidence="1">Leaf</tissue>
    </source>
</reference>
<keyword evidence="2" id="KW-1185">Reference proteome</keyword>
<accession>A0AAV6X1Z3</accession>
<evidence type="ECO:0000313" key="2">
    <source>
        <dbReference type="Proteomes" id="UP000826271"/>
    </source>
</evidence>
<dbReference type="EMBL" id="WHWC01000012">
    <property type="protein sequence ID" value="KAG8373210.1"/>
    <property type="molecule type" value="Genomic_DNA"/>
</dbReference>